<feature type="region of interest" description="Disordered" evidence="1">
    <location>
        <begin position="47"/>
        <end position="73"/>
    </location>
</feature>
<organism evidence="2 3">
    <name type="scientific">Rhamnella rubrinervis</name>
    <dbReference type="NCBI Taxonomy" id="2594499"/>
    <lineage>
        <taxon>Eukaryota</taxon>
        <taxon>Viridiplantae</taxon>
        <taxon>Streptophyta</taxon>
        <taxon>Embryophyta</taxon>
        <taxon>Tracheophyta</taxon>
        <taxon>Spermatophyta</taxon>
        <taxon>Magnoliopsida</taxon>
        <taxon>eudicotyledons</taxon>
        <taxon>Gunneridae</taxon>
        <taxon>Pentapetalae</taxon>
        <taxon>rosids</taxon>
        <taxon>fabids</taxon>
        <taxon>Rosales</taxon>
        <taxon>Rhamnaceae</taxon>
        <taxon>rhamnoid group</taxon>
        <taxon>Rhamneae</taxon>
        <taxon>Rhamnella</taxon>
    </lineage>
</organism>
<dbReference type="Proteomes" id="UP000796880">
    <property type="component" value="Unassembled WGS sequence"/>
</dbReference>
<dbReference type="AlphaFoldDB" id="A0A8K0HBK1"/>
<gene>
    <name evidence="2" type="ORF">FNV43_RR10276</name>
</gene>
<reference evidence="2" key="1">
    <citation type="submission" date="2020-03" db="EMBL/GenBank/DDBJ databases">
        <title>A high-quality chromosome-level genome assembly of a woody plant with both climbing and erect habits, Rhamnella rubrinervis.</title>
        <authorList>
            <person name="Lu Z."/>
            <person name="Yang Y."/>
            <person name="Zhu X."/>
            <person name="Sun Y."/>
        </authorList>
    </citation>
    <scope>NUCLEOTIDE SEQUENCE</scope>
    <source>
        <strain evidence="2">BYM</strain>
        <tissue evidence="2">Leaf</tissue>
    </source>
</reference>
<evidence type="ECO:0000256" key="1">
    <source>
        <dbReference type="SAM" id="MobiDB-lite"/>
    </source>
</evidence>
<dbReference type="EMBL" id="VOIH02000004">
    <property type="protein sequence ID" value="KAF3449547.1"/>
    <property type="molecule type" value="Genomic_DNA"/>
</dbReference>
<feature type="compositionally biased region" description="Basic and acidic residues" evidence="1">
    <location>
        <begin position="47"/>
        <end position="58"/>
    </location>
</feature>
<protein>
    <submittedName>
        <fullName evidence="2">Uncharacterized protein</fullName>
    </submittedName>
</protein>
<proteinExistence type="predicted"/>
<sequence>MVPIVHEIPLIATVHHVRVRKPSDAAPVVKDKSEANLETDRIHSVPDKTGAKKRDAMKRMRRHSSPSKYTPVALARQSSPITSLVGAAMPDAYHRHSSPSPCTAMEGKSVEVRLCAMEGKLSIMDSKLSSMDSRLSPMESKLNCLIKLLSSTYNTTGVHLDKDDDQCFDEVGGEEVGVGDAHRTLSDEVARQFTHFLDTSPGDQTVELFWITVEKDYFRDM</sequence>
<comment type="caution">
    <text evidence="2">The sequence shown here is derived from an EMBL/GenBank/DDBJ whole genome shotgun (WGS) entry which is preliminary data.</text>
</comment>
<name>A0A8K0HBK1_9ROSA</name>
<evidence type="ECO:0000313" key="3">
    <source>
        <dbReference type="Proteomes" id="UP000796880"/>
    </source>
</evidence>
<keyword evidence="3" id="KW-1185">Reference proteome</keyword>
<evidence type="ECO:0000313" key="2">
    <source>
        <dbReference type="EMBL" id="KAF3449547.1"/>
    </source>
</evidence>
<accession>A0A8K0HBK1</accession>